<dbReference type="AlphaFoldDB" id="A0A6M6E6Z4"/>
<dbReference type="RefSeq" id="WP_171778282.1">
    <property type="nucleotide sequence ID" value="NZ_CP045273.1"/>
</dbReference>
<evidence type="ECO:0000313" key="1">
    <source>
        <dbReference type="EMBL" id="QJX80297.1"/>
    </source>
</evidence>
<geneLocation type="plasmid" evidence="2">
    <name>pfdu301a</name>
</geneLocation>
<gene>
    <name evidence="1" type="ORF">FDZ14_29845</name>
</gene>
<proteinExistence type="predicted"/>
<dbReference type="EMBL" id="CP045273">
    <property type="protein sequence ID" value="QJX80297.1"/>
    <property type="molecule type" value="Genomic_DNA"/>
</dbReference>
<sequence>MYQQVEIRKEIKLLGSEIDLCNQIKKILAERGQRHLNSKKEYTEYEVLQIALNRLMNELNFRY</sequence>
<organism evidence="1 2">
    <name type="scientific">Priestia megaterium</name>
    <name type="common">Bacillus megaterium</name>
    <dbReference type="NCBI Taxonomy" id="1404"/>
    <lineage>
        <taxon>Bacteria</taxon>
        <taxon>Bacillati</taxon>
        <taxon>Bacillota</taxon>
        <taxon>Bacilli</taxon>
        <taxon>Bacillales</taxon>
        <taxon>Bacillaceae</taxon>
        <taxon>Priestia</taxon>
    </lineage>
</organism>
<reference evidence="1 2" key="1">
    <citation type="submission" date="2019-10" db="EMBL/GenBank/DDBJ databases">
        <title>Complete genome sequences for adaption low water activity.</title>
        <authorList>
            <person name="Zhao L."/>
            <person name="Zhong J."/>
        </authorList>
    </citation>
    <scope>NUCLEOTIDE SEQUENCE [LARGE SCALE GENOMIC DNA]</scope>
    <source>
        <strain evidence="1 2">FDU301</strain>
        <plasmid evidence="2">pfdu301a</plasmid>
    </source>
</reference>
<name>A0A6M6E6Z4_PRIMG</name>
<keyword evidence="1" id="KW-0614">Plasmid</keyword>
<dbReference type="Proteomes" id="UP000501076">
    <property type="component" value="Plasmid pFDU301A"/>
</dbReference>
<accession>A0A6M6E6Z4</accession>
<evidence type="ECO:0000313" key="2">
    <source>
        <dbReference type="Proteomes" id="UP000501076"/>
    </source>
</evidence>
<protein>
    <submittedName>
        <fullName evidence="1">Uncharacterized protein</fullName>
    </submittedName>
</protein>